<keyword evidence="2 5" id="KW-0812">Transmembrane</keyword>
<feature type="transmembrane region" description="Helical" evidence="5">
    <location>
        <begin position="27"/>
        <end position="48"/>
    </location>
</feature>
<dbReference type="Proteomes" id="UP000193870">
    <property type="component" value="Unassembled WGS sequence"/>
</dbReference>
<dbReference type="Pfam" id="PF02656">
    <property type="entry name" value="DUF202"/>
    <property type="match status" value="1"/>
</dbReference>
<dbReference type="GO" id="GO:0012505">
    <property type="term" value="C:endomembrane system"/>
    <property type="evidence" value="ECO:0007669"/>
    <property type="project" value="UniProtKB-SubCell"/>
</dbReference>
<evidence type="ECO:0000313" key="7">
    <source>
        <dbReference type="EMBL" id="SLN39734.1"/>
    </source>
</evidence>
<keyword evidence="4 5" id="KW-0472">Membrane</keyword>
<evidence type="ECO:0000256" key="3">
    <source>
        <dbReference type="ARBA" id="ARBA00022989"/>
    </source>
</evidence>
<reference evidence="7 8" key="1">
    <citation type="submission" date="2017-03" db="EMBL/GenBank/DDBJ databases">
        <authorList>
            <person name="Afonso C.L."/>
            <person name="Miller P.J."/>
            <person name="Scott M.A."/>
            <person name="Spackman E."/>
            <person name="Goraichik I."/>
            <person name="Dimitrov K.M."/>
            <person name="Suarez D.L."/>
            <person name="Swayne D.E."/>
        </authorList>
    </citation>
    <scope>NUCLEOTIDE SEQUENCE [LARGE SCALE GENOMIC DNA]</scope>
    <source>
        <strain evidence="7 8">CECT 7066</strain>
    </source>
</reference>
<dbReference type="STRING" id="315423.SAMN04488020_10466"/>
<proteinExistence type="predicted"/>
<evidence type="ECO:0000256" key="4">
    <source>
        <dbReference type="ARBA" id="ARBA00023136"/>
    </source>
</evidence>
<feature type="transmembrane region" description="Helical" evidence="5">
    <location>
        <begin position="60"/>
        <end position="79"/>
    </location>
</feature>
<dbReference type="EMBL" id="FWFV01000004">
    <property type="protein sequence ID" value="SLN39734.1"/>
    <property type="molecule type" value="Genomic_DNA"/>
</dbReference>
<dbReference type="AlphaFoldDB" id="A0A1Y5SFN8"/>
<evidence type="ECO:0000256" key="1">
    <source>
        <dbReference type="ARBA" id="ARBA00004127"/>
    </source>
</evidence>
<keyword evidence="8" id="KW-1185">Reference proteome</keyword>
<dbReference type="InterPro" id="IPR003807">
    <property type="entry name" value="DUF202"/>
</dbReference>
<comment type="subcellular location">
    <subcellularLocation>
        <location evidence="1">Endomembrane system</location>
        <topology evidence="1">Multi-pass membrane protein</topology>
    </subcellularLocation>
</comment>
<gene>
    <name evidence="7" type="ORF">PAM7066_01689</name>
</gene>
<evidence type="ECO:0000256" key="2">
    <source>
        <dbReference type="ARBA" id="ARBA00022692"/>
    </source>
</evidence>
<evidence type="ECO:0000313" key="8">
    <source>
        <dbReference type="Proteomes" id="UP000193870"/>
    </source>
</evidence>
<organism evidence="7 8">
    <name type="scientific">Palleronia marisminoris</name>
    <dbReference type="NCBI Taxonomy" id="315423"/>
    <lineage>
        <taxon>Bacteria</taxon>
        <taxon>Pseudomonadati</taxon>
        <taxon>Pseudomonadota</taxon>
        <taxon>Alphaproteobacteria</taxon>
        <taxon>Rhodobacterales</taxon>
        <taxon>Roseobacteraceae</taxon>
        <taxon>Palleronia</taxon>
    </lineage>
</organism>
<dbReference type="OrthoDB" id="582337at2"/>
<accession>A0A1Y5SFN8</accession>
<keyword evidence="3 5" id="KW-1133">Transmembrane helix</keyword>
<protein>
    <recommendedName>
        <fullName evidence="6">DUF202 domain-containing protein</fullName>
    </recommendedName>
</protein>
<evidence type="ECO:0000256" key="5">
    <source>
        <dbReference type="SAM" id="Phobius"/>
    </source>
</evidence>
<feature type="domain" description="DUF202" evidence="6">
    <location>
        <begin position="18"/>
        <end position="84"/>
    </location>
</feature>
<name>A0A1Y5SFN8_9RHOB</name>
<feature type="transmembrane region" description="Helical" evidence="5">
    <location>
        <begin position="99"/>
        <end position="119"/>
    </location>
</feature>
<evidence type="ECO:0000259" key="6">
    <source>
        <dbReference type="Pfam" id="PF02656"/>
    </source>
</evidence>
<sequence>MNPKQELAEERTDWAEDRTILAAERTFAGWLRTGLTIAALAIGLQALFRAAEPTWLPKAVATLFLITAVLVFAAAWSEARRSHRNFSTHGCRVQPTWRISLLSALLIAGTLGTGGVLWLL</sequence>
<dbReference type="RefSeq" id="WP_085853695.1">
    <property type="nucleotide sequence ID" value="NZ_FOPF01000004.1"/>
</dbReference>